<gene>
    <name evidence="2" type="ORF">EBM89_01190</name>
</gene>
<proteinExistence type="predicted"/>
<protein>
    <recommendedName>
        <fullName evidence="1">VapC45 PIN like domain-containing protein</fullName>
    </recommendedName>
</protein>
<dbReference type="OrthoDB" id="3699343at2"/>
<dbReference type="InterPro" id="IPR041375">
    <property type="entry name" value="VapC45_PIN-like"/>
</dbReference>
<dbReference type="Pfam" id="PF18478">
    <property type="entry name" value="PIN_10"/>
    <property type="match status" value="1"/>
</dbReference>
<reference evidence="2 3" key="1">
    <citation type="submission" date="2018-10" db="EMBL/GenBank/DDBJ databases">
        <title>Isolation, diversity and antifungal activity of actinobacteria from wheat.</title>
        <authorList>
            <person name="Han C."/>
        </authorList>
    </citation>
    <scope>NUCLEOTIDE SEQUENCE [LARGE SCALE GENOMIC DNA]</scope>
    <source>
        <strain evidence="2 3">NEAU-YY56</strain>
    </source>
</reference>
<keyword evidence="3" id="KW-1185">Reference proteome</keyword>
<dbReference type="AlphaFoldDB" id="A0A3M2JPH5"/>
<evidence type="ECO:0000313" key="3">
    <source>
        <dbReference type="Proteomes" id="UP000269289"/>
    </source>
</evidence>
<accession>A0A3M2JPH5</accession>
<organism evidence="2 3">
    <name type="scientific">Cellulomonas triticagri</name>
    <dbReference type="NCBI Taxonomy" id="2483352"/>
    <lineage>
        <taxon>Bacteria</taxon>
        <taxon>Bacillati</taxon>
        <taxon>Actinomycetota</taxon>
        <taxon>Actinomycetes</taxon>
        <taxon>Micrococcales</taxon>
        <taxon>Cellulomonadaceae</taxon>
        <taxon>Cellulomonas</taxon>
    </lineage>
</organism>
<dbReference type="RefSeq" id="WP_122147633.1">
    <property type="nucleotide sequence ID" value="NZ_RFFI01000003.1"/>
</dbReference>
<sequence>MRFLLDQNANTGSLPSLRTFFADHHVAHASERGWGALEDVDLFEAMAEDGFTHLITRDRNQLRDPDERAALRAHDLTWVGVRDTRAGGLLGLSIETATLLTGLPHVLARSAERGLAFALRTIPAEPAQRVKVIAL</sequence>
<comment type="caution">
    <text evidence="2">The sequence shown here is derived from an EMBL/GenBank/DDBJ whole genome shotgun (WGS) entry which is preliminary data.</text>
</comment>
<evidence type="ECO:0000259" key="1">
    <source>
        <dbReference type="Pfam" id="PF18478"/>
    </source>
</evidence>
<name>A0A3M2JPH5_9CELL</name>
<dbReference type="EMBL" id="RFFI01000003">
    <property type="protein sequence ID" value="RMI14241.1"/>
    <property type="molecule type" value="Genomic_DNA"/>
</dbReference>
<evidence type="ECO:0000313" key="2">
    <source>
        <dbReference type="EMBL" id="RMI14241.1"/>
    </source>
</evidence>
<dbReference type="Proteomes" id="UP000269289">
    <property type="component" value="Unassembled WGS sequence"/>
</dbReference>
<feature type="domain" description="VapC45 PIN like" evidence="1">
    <location>
        <begin position="1"/>
        <end position="77"/>
    </location>
</feature>